<feature type="compositionally biased region" description="Acidic residues" evidence="1">
    <location>
        <begin position="481"/>
        <end position="492"/>
    </location>
</feature>
<evidence type="ECO:0000313" key="2">
    <source>
        <dbReference type="EMBL" id="ELR15679.1"/>
    </source>
</evidence>
<dbReference type="GeneID" id="14916336"/>
<dbReference type="EMBL" id="KB008025">
    <property type="protein sequence ID" value="ELR15679.1"/>
    <property type="molecule type" value="Genomic_DNA"/>
</dbReference>
<dbReference type="Proteomes" id="UP000011083">
    <property type="component" value="Unassembled WGS sequence"/>
</dbReference>
<accession>L8GRA4</accession>
<feature type="compositionally biased region" description="Basic and acidic residues" evidence="1">
    <location>
        <begin position="99"/>
        <end position="115"/>
    </location>
</feature>
<feature type="region of interest" description="Disordered" evidence="1">
    <location>
        <begin position="358"/>
        <end position="453"/>
    </location>
</feature>
<feature type="compositionally biased region" description="Basic and acidic residues" evidence="1">
    <location>
        <begin position="12"/>
        <end position="32"/>
    </location>
</feature>
<feature type="region of interest" description="Disordered" evidence="1">
    <location>
        <begin position="476"/>
        <end position="498"/>
    </location>
</feature>
<proteinExistence type="predicted"/>
<feature type="compositionally biased region" description="Low complexity" evidence="1">
    <location>
        <begin position="382"/>
        <end position="399"/>
    </location>
</feature>
<dbReference type="KEGG" id="acan:ACA1_377950"/>
<dbReference type="RefSeq" id="XP_004337692.1">
    <property type="nucleotide sequence ID" value="XM_004337644.1"/>
</dbReference>
<feature type="region of interest" description="Disordered" evidence="1">
    <location>
        <begin position="49"/>
        <end position="115"/>
    </location>
</feature>
<feature type="compositionally biased region" description="Basic and acidic residues" evidence="1">
    <location>
        <begin position="65"/>
        <end position="91"/>
    </location>
</feature>
<feature type="compositionally biased region" description="Polar residues" evidence="1">
    <location>
        <begin position="407"/>
        <end position="417"/>
    </location>
</feature>
<sequence>MRHWLSKHLKGRERSDSADRDDDSTKERRDGEWGSGLITVALLPDLGSTTSSSAHSLRHQRARHPRDAAGDRVTRGGDDGDDAELPKDRAWRSRVKPLATDDRRRTSVQRADSDLRSRMVRNPSFARSRYVLTNTGAWTRVAPPGSPGGGRARDLQRKRTRDGLARQRSAERDACPPGLFLIRYLNPCAADLLAGDMRLVDGRWVKNEEESEVLDLGDEEELLKWAEDDVYYQPLPKEFDVDEEQLRLWRECGRKHEETLGEWVTCEQDPQYVRRFKEEGLRQLWIVRVVDRANRPPAAWGRFGDDDEDDESRSSRPSAIVQHQGVISFAAAEMEDTDLEMEDEEDDGFEDGLEIPEEFGLVGKRSKEENEDEEAAKGTEDSSSSPAKAKSEASALASAGLTLRRLTGNNLGGQATRQMAGESGGQNKKRKDHRGTVKDDGDDSDDEDHHHGLPTALNWLIGTLRKVMEDTSPSPLVLETFLEEDPDADSSDDNSSWD</sequence>
<feature type="region of interest" description="Disordered" evidence="1">
    <location>
        <begin position="138"/>
        <end position="170"/>
    </location>
</feature>
<dbReference type="AlphaFoldDB" id="L8GRA4"/>
<gene>
    <name evidence="2" type="ORF">ACA1_377950</name>
</gene>
<keyword evidence="3" id="KW-1185">Reference proteome</keyword>
<name>L8GRA4_ACACF</name>
<evidence type="ECO:0000256" key="1">
    <source>
        <dbReference type="SAM" id="MobiDB-lite"/>
    </source>
</evidence>
<dbReference type="VEuPathDB" id="AmoebaDB:ACA1_377950"/>
<feature type="compositionally biased region" description="Basic and acidic residues" evidence="1">
    <location>
        <begin position="151"/>
        <end position="170"/>
    </location>
</feature>
<feature type="compositionally biased region" description="Basic residues" evidence="1">
    <location>
        <begin position="1"/>
        <end position="11"/>
    </location>
</feature>
<reference evidence="2 3" key="1">
    <citation type="journal article" date="2013" name="Genome Biol.">
        <title>Genome of Acanthamoeba castellanii highlights extensive lateral gene transfer and early evolution of tyrosine kinase signaling.</title>
        <authorList>
            <person name="Clarke M."/>
            <person name="Lohan A.J."/>
            <person name="Liu B."/>
            <person name="Lagkouvardos I."/>
            <person name="Roy S."/>
            <person name="Zafar N."/>
            <person name="Bertelli C."/>
            <person name="Schilde C."/>
            <person name="Kianianmomeni A."/>
            <person name="Burglin T.R."/>
            <person name="Frech C."/>
            <person name="Turcotte B."/>
            <person name="Kopec K.O."/>
            <person name="Synnott J.M."/>
            <person name="Choo C."/>
            <person name="Paponov I."/>
            <person name="Finkler A."/>
            <person name="Soon Heng Tan C."/>
            <person name="Hutchins A.P."/>
            <person name="Weinmeier T."/>
            <person name="Rattei T."/>
            <person name="Chu J.S."/>
            <person name="Gimenez G."/>
            <person name="Irimia M."/>
            <person name="Rigden D.J."/>
            <person name="Fitzpatrick D.A."/>
            <person name="Lorenzo-Morales J."/>
            <person name="Bateman A."/>
            <person name="Chiu C.H."/>
            <person name="Tang P."/>
            <person name="Hegemann P."/>
            <person name="Fromm H."/>
            <person name="Raoult D."/>
            <person name="Greub G."/>
            <person name="Miranda-Saavedra D."/>
            <person name="Chen N."/>
            <person name="Nash P."/>
            <person name="Ginger M.L."/>
            <person name="Horn M."/>
            <person name="Schaap P."/>
            <person name="Caler L."/>
            <person name="Loftus B."/>
        </authorList>
    </citation>
    <scope>NUCLEOTIDE SEQUENCE [LARGE SCALE GENOMIC DNA]</scope>
    <source>
        <strain evidence="2 3">Neff</strain>
    </source>
</reference>
<feature type="region of interest" description="Disordered" evidence="1">
    <location>
        <begin position="297"/>
        <end position="325"/>
    </location>
</feature>
<organism evidence="2 3">
    <name type="scientific">Acanthamoeba castellanii (strain ATCC 30010 / Neff)</name>
    <dbReference type="NCBI Taxonomy" id="1257118"/>
    <lineage>
        <taxon>Eukaryota</taxon>
        <taxon>Amoebozoa</taxon>
        <taxon>Discosea</taxon>
        <taxon>Longamoebia</taxon>
        <taxon>Centramoebida</taxon>
        <taxon>Acanthamoebidae</taxon>
        <taxon>Acanthamoeba</taxon>
    </lineage>
</organism>
<protein>
    <submittedName>
        <fullName evidence="2">Uncharacterized protein</fullName>
    </submittedName>
</protein>
<feature type="region of interest" description="Disordered" evidence="1">
    <location>
        <begin position="1"/>
        <end position="34"/>
    </location>
</feature>
<evidence type="ECO:0000313" key="3">
    <source>
        <dbReference type="Proteomes" id="UP000011083"/>
    </source>
</evidence>